<name>A0A326U512_THEHA</name>
<proteinExistence type="predicted"/>
<gene>
    <name evidence="2" type="ORF">EI42_03097</name>
</gene>
<dbReference type="InterPro" id="IPR032708">
    <property type="entry name" value="McjB_C"/>
</dbReference>
<evidence type="ECO:0000313" key="3">
    <source>
        <dbReference type="Proteomes" id="UP000248806"/>
    </source>
</evidence>
<dbReference type="InterPro" id="IPR053521">
    <property type="entry name" value="McjB-like"/>
</dbReference>
<comment type="caution">
    <text evidence="2">The sequence shown here is derived from an EMBL/GenBank/DDBJ whole genome shotgun (WGS) entry which is preliminary data.</text>
</comment>
<accession>A0A326U512</accession>
<dbReference type="Proteomes" id="UP000248806">
    <property type="component" value="Unassembled WGS sequence"/>
</dbReference>
<dbReference type="Pfam" id="PF13471">
    <property type="entry name" value="Transglut_core3"/>
    <property type="match status" value="1"/>
</dbReference>
<protein>
    <submittedName>
        <fullName evidence="2">Coenzyme PQQ synthesis protein D (PqqD)</fullName>
    </submittedName>
</protein>
<feature type="domain" description="Microcin J25-processing protein McjB C-terminal" evidence="1">
    <location>
        <begin position="197"/>
        <end position="279"/>
    </location>
</feature>
<dbReference type="AlphaFoldDB" id="A0A326U512"/>
<keyword evidence="3" id="KW-1185">Reference proteome</keyword>
<dbReference type="Gene3D" id="1.10.10.1150">
    <property type="entry name" value="Coenzyme PQQ synthesis protein D (PqqD)"/>
    <property type="match status" value="1"/>
</dbReference>
<dbReference type="EMBL" id="QKUF01000010">
    <property type="protein sequence ID" value="PZW28343.1"/>
    <property type="molecule type" value="Genomic_DNA"/>
</dbReference>
<sequence length="283" mass="31586">MAFIELKPSVGFDAADGEGVLLESLQGTLYRLTPSATDILTLGLQVTTHEDLLVGLASRYDADRETLQQGIHALLHQLEQLDLLHTPDPPFAQTAFHSCFPYQHQPRRGSVPLEEDWDFLLTGVATPSSLPSFSWWQRLHAWHSAFTALRLLQGEEKAPSQWSERGWPGWSRAHQYLASLWPGAVAFASSSLPEIIHLARRELLFCLCLVRLIAPEALCVARSVAFCAYLCRAGIPAHVTIGRDRFAKNERFEFHAWVEVDGVVVNDIPEVATGYSPLVRIPL</sequence>
<evidence type="ECO:0000313" key="2">
    <source>
        <dbReference type="EMBL" id="PZW28343.1"/>
    </source>
</evidence>
<dbReference type="NCBIfam" id="NF033537">
    <property type="entry name" value="lasso_biosyn_B2"/>
    <property type="match status" value="1"/>
</dbReference>
<organism evidence="2 3">
    <name type="scientific">Thermosporothrix hazakensis</name>
    <dbReference type="NCBI Taxonomy" id="644383"/>
    <lineage>
        <taxon>Bacteria</taxon>
        <taxon>Bacillati</taxon>
        <taxon>Chloroflexota</taxon>
        <taxon>Ktedonobacteria</taxon>
        <taxon>Ktedonobacterales</taxon>
        <taxon>Thermosporotrichaceae</taxon>
        <taxon>Thermosporothrix</taxon>
    </lineage>
</organism>
<dbReference type="InterPro" id="IPR008792">
    <property type="entry name" value="PQQD"/>
</dbReference>
<dbReference type="RefSeq" id="WP_111323492.1">
    <property type="nucleotide sequence ID" value="NZ_BIFX01000001.1"/>
</dbReference>
<reference evidence="2 3" key="1">
    <citation type="submission" date="2018-06" db="EMBL/GenBank/DDBJ databases">
        <title>Genomic Encyclopedia of Archaeal and Bacterial Type Strains, Phase II (KMG-II): from individual species to whole genera.</title>
        <authorList>
            <person name="Goeker M."/>
        </authorList>
    </citation>
    <scope>NUCLEOTIDE SEQUENCE [LARGE SCALE GENOMIC DNA]</scope>
    <source>
        <strain evidence="2 3">ATCC BAA-1881</strain>
    </source>
</reference>
<evidence type="ECO:0000259" key="1">
    <source>
        <dbReference type="Pfam" id="PF13471"/>
    </source>
</evidence>
<dbReference type="Pfam" id="PF05402">
    <property type="entry name" value="PqqD"/>
    <property type="match status" value="1"/>
</dbReference>
<dbReference type="OrthoDB" id="162866at2"/>
<dbReference type="InterPro" id="IPR041881">
    <property type="entry name" value="PqqD_sf"/>
</dbReference>